<dbReference type="Proteomes" id="UP001500393">
    <property type="component" value="Unassembled WGS sequence"/>
</dbReference>
<dbReference type="InterPro" id="IPR021764">
    <property type="entry name" value="Enterochelin_esterase_N"/>
</dbReference>
<dbReference type="InterPro" id="IPR013783">
    <property type="entry name" value="Ig-like_fold"/>
</dbReference>
<dbReference type="Gene3D" id="2.60.40.10">
    <property type="entry name" value="Immunoglobulins"/>
    <property type="match status" value="1"/>
</dbReference>
<evidence type="ECO:0000259" key="6">
    <source>
        <dbReference type="Pfam" id="PF11806"/>
    </source>
</evidence>
<keyword evidence="8" id="KW-1185">Reference proteome</keyword>
<dbReference type="PANTHER" id="PTHR48098:SF3">
    <property type="entry name" value="IRON(III) ENTEROBACTIN ESTERASE"/>
    <property type="match status" value="1"/>
</dbReference>
<dbReference type="InterPro" id="IPR050583">
    <property type="entry name" value="Mycobacterial_A85_antigen"/>
</dbReference>
<dbReference type="Pfam" id="PF00756">
    <property type="entry name" value="Esterase"/>
    <property type="match status" value="1"/>
</dbReference>
<sequence>MSRDELRSPRIERLRTDVAVGVQDATARFWDECAERGAPLVEPIEEEPGFRLVTFVWRDETGCAENVVVFGGPAVWWDIPGNAFEHVPGTDVWYRTYRVRADMRGRYVISPNDPMTPLPREGTPEVTDREKTFRPDPFNPKSLVLPKIAGDPVSVERRFSVLELPDCPPQPWAAPREGVRAGTVRRVQFTSKIFDNTRRVWVHTPHGYEESASSPYGLAVLLDGRIWAEVLPIAPTLDNLLDAERIPPLVTVLVDTLDFRTRARELTLNEDFPRMLAEELLPWVRERWHVTDDPRRTLIQGQSYGGLAAAFTALRIPHLFGNASIHSGSFWWAPVGTAEAETEWVARQYAVADHRPVRFYLEIGLQEGPTMVPTSRHLRDVLEAKGNEVHYREYNGGHDANCWRGGIADALQLLTPTWGHDA</sequence>
<dbReference type="InterPro" id="IPR014756">
    <property type="entry name" value="Ig_E-set"/>
</dbReference>
<evidence type="ECO:0000313" key="8">
    <source>
        <dbReference type="Proteomes" id="UP001500393"/>
    </source>
</evidence>
<keyword evidence="3" id="KW-0378">Hydrolase</keyword>
<gene>
    <name evidence="7" type="ORF">GCM10009789_36040</name>
</gene>
<proteinExistence type="inferred from homology"/>
<comment type="subcellular location">
    <subcellularLocation>
        <location evidence="1">Cytoplasm</location>
    </subcellularLocation>
</comment>
<evidence type="ECO:0000256" key="2">
    <source>
        <dbReference type="ARBA" id="ARBA00022490"/>
    </source>
</evidence>
<organism evidence="7 8">
    <name type="scientific">Kribbella sancticallisti</name>
    <dbReference type="NCBI Taxonomy" id="460087"/>
    <lineage>
        <taxon>Bacteria</taxon>
        <taxon>Bacillati</taxon>
        <taxon>Actinomycetota</taxon>
        <taxon>Actinomycetes</taxon>
        <taxon>Propionibacteriales</taxon>
        <taxon>Kribbellaceae</taxon>
        <taxon>Kribbella</taxon>
    </lineage>
</organism>
<dbReference type="SUPFAM" id="SSF53474">
    <property type="entry name" value="alpha/beta-Hydrolases"/>
    <property type="match status" value="1"/>
</dbReference>
<comment type="similarity">
    <text evidence="4">Belongs to the Fes family.</text>
</comment>
<feature type="region of interest" description="Disordered" evidence="5">
    <location>
        <begin position="110"/>
        <end position="133"/>
    </location>
</feature>
<feature type="compositionally biased region" description="Basic and acidic residues" evidence="5">
    <location>
        <begin position="122"/>
        <end position="133"/>
    </location>
</feature>
<evidence type="ECO:0000256" key="4">
    <source>
        <dbReference type="ARBA" id="ARBA00024201"/>
    </source>
</evidence>
<name>A0ABP4PJ01_9ACTN</name>
<dbReference type="SUPFAM" id="SSF81296">
    <property type="entry name" value="E set domains"/>
    <property type="match status" value="1"/>
</dbReference>
<dbReference type="InterPro" id="IPR029058">
    <property type="entry name" value="AB_hydrolase_fold"/>
</dbReference>
<dbReference type="Gene3D" id="3.40.50.1820">
    <property type="entry name" value="alpha/beta hydrolase"/>
    <property type="match status" value="1"/>
</dbReference>
<dbReference type="RefSeq" id="WP_344215261.1">
    <property type="nucleotide sequence ID" value="NZ_BAAAOS010000020.1"/>
</dbReference>
<evidence type="ECO:0000256" key="1">
    <source>
        <dbReference type="ARBA" id="ARBA00004496"/>
    </source>
</evidence>
<protein>
    <recommendedName>
        <fullName evidence="6">Enterochelin esterase N-terminal domain-containing protein</fullName>
    </recommendedName>
</protein>
<reference evidence="8" key="1">
    <citation type="journal article" date="2019" name="Int. J. Syst. Evol. Microbiol.">
        <title>The Global Catalogue of Microorganisms (GCM) 10K type strain sequencing project: providing services to taxonomists for standard genome sequencing and annotation.</title>
        <authorList>
            <consortium name="The Broad Institute Genomics Platform"/>
            <consortium name="The Broad Institute Genome Sequencing Center for Infectious Disease"/>
            <person name="Wu L."/>
            <person name="Ma J."/>
        </authorList>
    </citation>
    <scope>NUCLEOTIDE SEQUENCE [LARGE SCALE GENOMIC DNA]</scope>
    <source>
        <strain evidence="8">JCM 14969</strain>
    </source>
</reference>
<dbReference type="NCBIfam" id="NF007758">
    <property type="entry name" value="PRK10439.1"/>
    <property type="match status" value="1"/>
</dbReference>
<dbReference type="Pfam" id="PF11806">
    <property type="entry name" value="Enterochelin_N"/>
    <property type="match status" value="1"/>
</dbReference>
<dbReference type="EMBL" id="BAAAOS010000020">
    <property type="protein sequence ID" value="GAA1579144.1"/>
    <property type="molecule type" value="Genomic_DNA"/>
</dbReference>
<accession>A0ABP4PJ01</accession>
<evidence type="ECO:0000313" key="7">
    <source>
        <dbReference type="EMBL" id="GAA1579144.1"/>
    </source>
</evidence>
<dbReference type="PANTHER" id="PTHR48098">
    <property type="entry name" value="ENTEROCHELIN ESTERASE-RELATED"/>
    <property type="match status" value="1"/>
</dbReference>
<comment type="caution">
    <text evidence="7">The sequence shown here is derived from an EMBL/GenBank/DDBJ whole genome shotgun (WGS) entry which is preliminary data.</text>
</comment>
<keyword evidence="2" id="KW-0963">Cytoplasm</keyword>
<evidence type="ECO:0000256" key="5">
    <source>
        <dbReference type="SAM" id="MobiDB-lite"/>
    </source>
</evidence>
<evidence type="ECO:0000256" key="3">
    <source>
        <dbReference type="ARBA" id="ARBA00022801"/>
    </source>
</evidence>
<feature type="domain" description="Enterochelin esterase N-terminal" evidence="6">
    <location>
        <begin position="53"/>
        <end position="172"/>
    </location>
</feature>
<dbReference type="InterPro" id="IPR000801">
    <property type="entry name" value="Esterase-like"/>
</dbReference>